<comment type="caution">
    <text evidence="2">The sequence shown here is derived from an EMBL/GenBank/DDBJ whole genome shotgun (WGS) entry which is preliminary data.</text>
</comment>
<accession>A0AA38C9S2</accession>
<evidence type="ECO:0000313" key="3">
    <source>
        <dbReference type="Proteomes" id="UP000824469"/>
    </source>
</evidence>
<feature type="non-terminal residue" evidence="2">
    <location>
        <position position="56"/>
    </location>
</feature>
<reference evidence="2 3" key="1">
    <citation type="journal article" date="2021" name="Nat. Plants">
        <title>The Taxus genome provides insights into paclitaxel biosynthesis.</title>
        <authorList>
            <person name="Xiong X."/>
            <person name="Gou J."/>
            <person name="Liao Q."/>
            <person name="Li Y."/>
            <person name="Zhou Q."/>
            <person name="Bi G."/>
            <person name="Li C."/>
            <person name="Du R."/>
            <person name="Wang X."/>
            <person name="Sun T."/>
            <person name="Guo L."/>
            <person name="Liang H."/>
            <person name="Lu P."/>
            <person name="Wu Y."/>
            <person name="Zhang Z."/>
            <person name="Ro D.K."/>
            <person name="Shang Y."/>
            <person name="Huang S."/>
            <person name="Yan J."/>
        </authorList>
    </citation>
    <scope>NUCLEOTIDE SEQUENCE [LARGE SCALE GENOMIC DNA]</scope>
    <source>
        <strain evidence="2">Ta-2019</strain>
    </source>
</reference>
<evidence type="ECO:0000256" key="1">
    <source>
        <dbReference type="SAM" id="MobiDB-lite"/>
    </source>
</evidence>
<keyword evidence="3" id="KW-1185">Reference proteome</keyword>
<dbReference type="EMBL" id="JAHRHJ020000011">
    <property type="protein sequence ID" value="KAH9296505.1"/>
    <property type="molecule type" value="Genomic_DNA"/>
</dbReference>
<feature type="region of interest" description="Disordered" evidence="1">
    <location>
        <begin position="1"/>
        <end position="56"/>
    </location>
</feature>
<evidence type="ECO:0000313" key="2">
    <source>
        <dbReference type="EMBL" id="KAH9296505.1"/>
    </source>
</evidence>
<gene>
    <name evidence="2" type="ORF">KI387_040093</name>
</gene>
<protein>
    <submittedName>
        <fullName evidence="2">Uncharacterized protein</fullName>
    </submittedName>
</protein>
<organism evidence="2 3">
    <name type="scientific">Taxus chinensis</name>
    <name type="common">Chinese yew</name>
    <name type="synonym">Taxus wallichiana var. chinensis</name>
    <dbReference type="NCBI Taxonomy" id="29808"/>
    <lineage>
        <taxon>Eukaryota</taxon>
        <taxon>Viridiplantae</taxon>
        <taxon>Streptophyta</taxon>
        <taxon>Embryophyta</taxon>
        <taxon>Tracheophyta</taxon>
        <taxon>Spermatophyta</taxon>
        <taxon>Pinopsida</taxon>
        <taxon>Pinidae</taxon>
        <taxon>Conifers II</taxon>
        <taxon>Cupressales</taxon>
        <taxon>Taxaceae</taxon>
        <taxon>Taxus</taxon>
    </lineage>
</organism>
<sequence>TAALSRVVVTRPPPCSGRRSRDRHPDMAAVSSLKRKRPRKEGKREKQSMQGLSGAC</sequence>
<dbReference type="Proteomes" id="UP000824469">
    <property type="component" value="Unassembled WGS sequence"/>
</dbReference>
<dbReference type="AlphaFoldDB" id="A0AA38C9S2"/>
<feature type="non-terminal residue" evidence="2">
    <location>
        <position position="1"/>
    </location>
</feature>
<name>A0AA38C9S2_TAXCH</name>
<proteinExistence type="predicted"/>